<dbReference type="GO" id="GO:0005811">
    <property type="term" value="C:lipid droplet"/>
    <property type="evidence" value="ECO:0007669"/>
    <property type="project" value="TreeGrafter"/>
</dbReference>
<dbReference type="PRINTS" id="PR00081">
    <property type="entry name" value="GDHRDH"/>
</dbReference>
<dbReference type="SUPFAM" id="SSF51735">
    <property type="entry name" value="NAD(P)-binding Rossmann-fold domains"/>
    <property type="match status" value="1"/>
</dbReference>
<protein>
    <recommendedName>
        <fullName evidence="2">3beta-hydroxysteroid 3-dehydrogenase</fullName>
        <ecNumber evidence="2">1.1.1.270</ecNumber>
    </recommendedName>
</protein>
<dbReference type="InterPro" id="IPR002347">
    <property type="entry name" value="SDR_fam"/>
</dbReference>
<dbReference type="GO" id="GO:0005789">
    <property type="term" value="C:endoplasmic reticulum membrane"/>
    <property type="evidence" value="ECO:0007669"/>
    <property type="project" value="TreeGrafter"/>
</dbReference>
<dbReference type="InterPro" id="IPR036291">
    <property type="entry name" value="NAD(P)-bd_dom_sf"/>
</dbReference>
<dbReference type="OrthoDB" id="542013at2759"/>
<evidence type="ECO:0000313" key="3">
    <source>
        <dbReference type="EMBL" id="KAF9466922.1"/>
    </source>
</evidence>
<comment type="pathway">
    <text evidence="1">Steroid biosynthesis; zymosterol biosynthesis; zymosterol from lanosterol: step 5/6.</text>
</comment>
<dbReference type="PANTHER" id="PTHR43647:SF4">
    <property type="entry name" value="KETOREDUCTASE (KR) DOMAIN-CONTAINING PROTEIN"/>
    <property type="match status" value="1"/>
</dbReference>
<dbReference type="GO" id="GO:0005741">
    <property type="term" value="C:mitochondrial outer membrane"/>
    <property type="evidence" value="ECO:0007669"/>
    <property type="project" value="TreeGrafter"/>
</dbReference>
<dbReference type="InterPro" id="IPR051593">
    <property type="entry name" value="Ergosterol_Biosynth_ERG27"/>
</dbReference>
<dbReference type="Pfam" id="PF00106">
    <property type="entry name" value="adh_short"/>
    <property type="match status" value="1"/>
</dbReference>
<sequence>MSTGTIVLTGANGTLGLAYVKAVLKDFQGHHAVLTVRNEDPSDVNTTKLKETIAAFPDAQYSIYTLDLASLDSVRSFASTITGKVASGELPAISTIMCNAFAWSITNGLQLTGDGYELSFQVNHLSHFALVLQLLGSIDKSNGRIVVLSSDSHYPRKNALEQFPPVFPEDIEKLAKPEKDVSGEEVGRGFQRYGLSKLCVVMFAYELARRLRENSDLRGVTVVASDPGGIPDSRAMAEGVPKLWGMMMKYVLNPLQPVLKYAAPLRKSAEAGRDLAHLSLGRIHPGKSGYYTMMKIDKSSPESYEEEKWRLLWKKSVEWSGIKPTDTILLVD</sequence>
<dbReference type="PANTHER" id="PTHR43647">
    <property type="entry name" value="DEHYDROGENASE"/>
    <property type="match status" value="1"/>
</dbReference>
<dbReference type="EC" id="1.1.1.270" evidence="2"/>
<reference evidence="3" key="1">
    <citation type="submission" date="2020-11" db="EMBL/GenBank/DDBJ databases">
        <authorList>
            <consortium name="DOE Joint Genome Institute"/>
            <person name="Ahrendt S."/>
            <person name="Riley R."/>
            <person name="Andreopoulos W."/>
            <person name="Labutti K."/>
            <person name="Pangilinan J."/>
            <person name="Ruiz-Duenas F.J."/>
            <person name="Barrasa J.M."/>
            <person name="Sanchez-Garcia M."/>
            <person name="Camarero S."/>
            <person name="Miyauchi S."/>
            <person name="Serrano A."/>
            <person name="Linde D."/>
            <person name="Babiker R."/>
            <person name="Drula E."/>
            <person name="Ayuso-Fernandez I."/>
            <person name="Pacheco R."/>
            <person name="Padilla G."/>
            <person name="Ferreira P."/>
            <person name="Barriuso J."/>
            <person name="Kellner H."/>
            <person name="Castanera R."/>
            <person name="Alfaro M."/>
            <person name="Ramirez L."/>
            <person name="Pisabarro A.G."/>
            <person name="Kuo A."/>
            <person name="Tritt A."/>
            <person name="Lipzen A."/>
            <person name="He G."/>
            <person name="Yan M."/>
            <person name="Ng V."/>
            <person name="Cullen D."/>
            <person name="Martin F."/>
            <person name="Rosso M.-N."/>
            <person name="Henrissat B."/>
            <person name="Hibbett D."/>
            <person name="Martinez A.T."/>
            <person name="Grigoriev I.V."/>
        </authorList>
    </citation>
    <scope>NUCLEOTIDE SEQUENCE</scope>
    <source>
        <strain evidence="3">CBS 247.69</strain>
    </source>
</reference>
<accession>A0A9P5YB73</accession>
<dbReference type="Gene3D" id="3.40.50.720">
    <property type="entry name" value="NAD(P)-binding Rossmann-like Domain"/>
    <property type="match status" value="1"/>
</dbReference>
<dbReference type="AlphaFoldDB" id="A0A9P5YB73"/>
<gene>
    <name evidence="3" type="ORF">BDZ94DRAFT_1250099</name>
</gene>
<keyword evidence="4" id="KW-1185">Reference proteome</keyword>
<dbReference type="EMBL" id="MU150239">
    <property type="protein sequence ID" value="KAF9466922.1"/>
    <property type="molecule type" value="Genomic_DNA"/>
</dbReference>
<comment type="caution">
    <text evidence="3">The sequence shown here is derived from an EMBL/GenBank/DDBJ whole genome shotgun (WGS) entry which is preliminary data.</text>
</comment>
<dbReference type="GO" id="GO:0000253">
    <property type="term" value="F:3-beta-hydroxysteroid 3-dehydrogenase (NADP+) activity"/>
    <property type="evidence" value="ECO:0007669"/>
    <property type="project" value="UniProtKB-EC"/>
</dbReference>
<evidence type="ECO:0000256" key="1">
    <source>
        <dbReference type="ARBA" id="ARBA00023589"/>
    </source>
</evidence>
<organism evidence="3 4">
    <name type="scientific">Collybia nuda</name>
    <dbReference type="NCBI Taxonomy" id="64659"/>
    <lineage>
        <taxon>Eukaryota</taxon>
        <taxon>Fungi</taxon>
        <taxon>Dikarya</taxon>
        <taxon>Basidiomycota</taxon>
        <taxon>Agaricomycotina</taxon>
        <taxon>Agaricomycetes</taxon>
        <taxon>Agaricomycetidae</taxon>
        <taxon>Agaricales</taxon>
        <taxon>Tricholomatineae</taxon>
        <taxon>Clitocybaceae</taxon>
        <taxon>Collybia</taxon>
    </lineage>
</organism>
<evidence type="ECO:0000313" key="4">
    <source>
        <dbReference type="Proteomes" id="UP000807353"/>
    </source>
</evidence>
<evidence type="ECO:0000256" key="2">
    <source>
        <dbReference type="ARBA" id="ARBA00023621"/>
    </source>
</evidence>
<proteinExistence type="predicted"/>
<name>A0A9P5YB73_9AGAR</name>
<dbReference type="Proteomes" id="UP000807353">
    <property type="component" value="Unassembled WGS sequence"/>
</dbReference>